<accession>A0A7W7ZB86</accession>
<feature type="domain" description="PAS" evidence="1">
    <location>
        <begin position="7"/>
        <end position="52"/>
    </location>
</feature>
<dbReference type="Gene3D" id="3.30.70.270">
    <property type="match status" value="1"/>
</dbReference>
<proteinExistence type="predicted"/>
<dbReference type="SUPFAM" id="SSF55073">
    <property type="entry name" value="Nucleotide cyclase"/>
    <property type="match status" value="1"/>
</dbReference>
<dbReference type="PANTHER" id="PTHR44757">
    <property type="entry name" value="DIGUANYLATE CYCLASE DGCP"/>
    <property type="match status" value="1"/>
</dbReference>
<dbReference type="Gene3D" id="3.30.450.20">
    <property type="entry name" value="PAS domain"/>
    <property type="match status" value="1"/>
</dbReference>
<reference evidence="3 4" key="1">
    <citation type="submission" date="2020-08" db="EMBL/GenBank/DDBJ databases">
        <title>Genomic Encyclopedia of Type Strains, Phase IV (KMG-V): Genome sequencing to study the core and pangenomes of soil and plant-associated prokaryotes.</title>
        <authorList>
            <person name="Whitman W."/>
        </authorList>
    </citation>
    <scope>NUCLEOTIDE SEQUENCE [LARGE SCALE GENOMIC DNA]</scope>
    <source>
        <strain evidence="3 4">M8UP14</strain>
    </source>
</reference>
<dbReference type="InterPro" id="IPR052155">
    <property type="entry name" value="Biofilm_reg_signaling"/>
</dbReference>
<evidence type="ECO:0000313" key="4">
    <source>
        <dbReference type="Proteomes" id="UP000540989"/>
    </source>
</evidence>
<dbReference type="NCBIfam" id="TIGR00254">
    <property type="entry name" value="GGDEF"/>
    <property type="match status" value="1"/>
</dbReference>
<dbReference type="SMART" id="SM00267">
    <property type="entry name" value="GGDEF"/>
    <property type="match status" value="1"/>
</dbReference>
<gene>
    <name evidence="3" type="ORF">HDF16_001287</name>
</gene>
<dbReference type="Pfam" id="PF00990">
    <property type="entry name" value="GGDEF"/>
    <property type="match status" value="1"/>
</dbReference>
<evidence type="ECO:0000259" key="1">
    <source>
        <dbReference type="PROSITE" id="PS50112"/>
    </source>
</evidence>
<dbReference type="PROSITE" id="PS50112">
    <property type="entry name" value="PAS"/>
    <property type="match status" value="1"/>
</dbReference>
<keyword evidence="4" id="KW-1185">Reference proteome</keyword>
<dbReference type="PANTHER" id="PTHR44757:SF2">
    <property type="entry name" value="BIOFILM ARCHITECTURE MAINTENANCE PROTEIN MBAA"/>
    <property type="match status" value="1"/>
</dbReference>
<dbReference type="InterPro" id="IPR000160">
    <property type="entry name" value="GGDEF_dom"/>
</dbReference>
<dbReference type="EMBL" id="JACHIP010000002">
    <property type="protein sequence ID" value="MBB5056602.1"/>
    <property type="molecule type" value="Genomic_DNA"/>
</dbReference>
<protein>
    <submittedName>
        <fullName evidence="3">Diguanylate cyclase (GGDEF)-like protein</fullName>
    </submittedName>
</protein>
<sequence length="334" mass="36902">MVDSATRIEMLGATLDLLDEGVALLDAHSLVVYWNDAAAALTGHRRMNLLSRVCPADLYEIAESHGTEPVLGATPPKEEYTGPKYSGQLYTQKHLVNGRPEDSAEDEAAKPILVQMKHHLGHSFPAMLRKLPLRDSFGKRLGTVLIFRPAEEIDEIPHGETGEAAVLHRSQPETEERLEGAFHEWKTNGTKFGLLWITVDQAAQMRRTHGRDACEAMLKIVEHRLAQALRPSEIIGRWGNDEFLVLSHERTLDMLMEHAHHLAGMTRTADFRWWGDRISLTASIGAIQAASGDTLSRLMLEAQQAMHASVYAGGNHVTHGSGHSVPAKGDPCSR</sequence>
<dbReference type="Proteomes" id="UP000540989">
    <property type="component" value="Unassembled WGS sequence"/>
</dbReference>
<comment type="caution">
    <text evidence="3">The sequence shown here is derived from an EMBL/GenBank/DDBJ whole genome shotgun (WGS) entry which is preliminary data.</text>
</comment>
<dbReference type="RefSeq" id="WP_184214647.1">
    <property type="nucleotide sequence ID" value="NZ_JACHIP010000002.1"/>
</dbReference>
<dbReference type="InterPro" id="IPR029787">
    <property type="entry name" value="Nucleotide_cyclase"/>
</dbReference>
<name>A0A7W7ZB86_9BACT</name>
<dbReference type="InterPro" id="IPR035965">
    <property type="entry name" value="PAS-like_dom_sf"/>
</dbReference>
<dbReference type="SUPFAM" id="SSF55785">
    <property type="entry name" value="PYP-like sensor domain (PAS domain)"/>
    <property type="match status" value="1"/>
</dbReference>
<feature type="domain" description="GGDEF" evidence="2">
    <location>
        <begin position="190"/>
        <end position="322"/>
    </location>
</feature>
<dbReference type="PROSITE" id="PS50887">
    <property type="entry name" value="GGDEF"/>
    <property type="match status" value="1"/>
</dbReference>
<dbReference type="AlphaFoldDB" id="A0A7W7ZB86"/>
<evidence type="ECO:0000313" key="3">
    <source>
        <dbReference type="EMBL" id="MBB5056602.1"/>
    </source>
</evidence>
<evidence type="ECO:0000259" key="2">
    <source>
        <dbReference type="PROSITE" id="PS50887"/>
    </source>
</evidence>
<dbReference type="InterPro" id="IPR000014">
    <property type="entry name" value="PAS"/>
</dbReference>
<organism evidence="3 4">
    <name type="scientific">Granulicella aggregans</name>
    <dbReference type="NCBI Taxonomy" id="474949"/>
    <lineage>
        <taxon>Bacteria</taxon>
        <taxon>Pseudomonadati</taxon>
        <taxon>Acidobacteriota</taxon>
        <taxon>Terriglobia</taxon>
        <taxon>Terriglobales</taxon>
        <taxon>Acidobacteriaceae</taxon>
        <taxon>Granulicella</taxon>
    </lineage>
</organism>
<dbReference type="InterPro" id="IPR043128">
    <property type="entry name" value="Rev_trsase/Diguanyl_cyclase"/>
</dbReference>
<dbReference type="CDD" id="cd00130">
    <property type="entry name" value="PAS"/>
    <property type="match status" value="1"/>
</dbReference>